<evidence type="ECO:0000313" key="8">
    <source>
        <dbReference type="Proteomes" id="UP000192448"/>
    </source>
</evidence>
<dbReference type="InterPro" id="IPR001851">
    <property type="entry name" value="ABC_transp_permease"/>
</dbReference>
<feature type="transmembrane region" description="Helical" evidence="6">
    <location>
        <begin position="154"/>
        <end position="175"/>
    </location>
</feature>
<dbReference type="Proteomes" id="UP000192448">
    <property type="component" value="Unassembled WGS sequence"/>
</dbReference>
<dbReference type="PANTHER" id="PTHR32196">
    <property type="entry name" value="ABC TRANSPORTER PERMEASE PROTEIN YPHD-RELATED-RELATED"/>
    <property type="match status" value="1"/>
</dbReference>
<feature type="transmembrane region" description="Helical" evidence="6">
    <location>
        <begin position="112"/>
        <end position="133"/>
    </location>
</feature>
<feature type="transmembrane region" description="Helical" evidence="6">
    <location>
        <begin position="237"/>
        <end position="259"/>
    </location>
</feature>
<evidence type="ECO:0000256" key="1">
    <source>
        <dbReference type="ARBA" id="ARBA00004651"/>
    </source>
</evidence>
<protein>
    <recommendedName>
        <fullName evidence="9">ABC transporter permease</fullName>
    </recommendedName>
</protein>
<dbReference type="AlphaFoldDB" id="A0A1X0BAN2"/>
<feature type="transmembrane region" description="Helical" evidence="6">
    <location>
        <begin position="7"/>
        <end position="26"/>
    </location>
</feature>
<feature type="transmembrane region" description="Helical" evidence="6">
    <location>
        <begin position="76"/>
        <end position="106"/>
    </location>
</feature>
<evidence type="ECO:0000256" key="5">
    <source>
        <dbReference type="ARBA" id="ARBA00023136"/>
    </source>
</evidence>
<dbReference type="PANTHER" id="PTHR32196:SF72">
    <property type="entry name" value="RIBOSE IMPORT PERMEASE PROTEIN RBSC"/>
    <property type="match status" value="1"/>
</dbReference>
<keyword evidence="5 6" id="KW-0472">Membrane</keyword>
<name>A0A1X0BAN2_9MYCO</name>
<evidence type="ECO:0000256" key="3">
    <source>
        <dbReference type="ARBA" id="ARBA00022692"/>
    </source>
</evidence>
<keyword evidence="8" id="KW-1185">Reference proteome</keyword>
<feature type="transmembrane region" description="Helical" evidence="6">
    <location>
        <begin position="203"/>
        <end position="225"/>
    </location>
</feature>
<feature type="transmembrane region" description="Helical" evidence="6">
    <location>
        <begin position="279"/>
        <end position="303"/>
    </location>
</feature>
<evidence type="ECO:0000256" key="4">
    <source>
        <dbReference type="ARBA" id="ARBA00022989"/>
    </source>
</evidence>
<organism evidence="7 8">
    <name type="scientific">Mycobacterium aquaticum</name>
    <dbReference type="NCBI Taxonomy" id="1927124"/>
    <lineage>
        <taxon>Bacteria</taxon>
        <taxon>Bacillati</taxon>
        <taxon>Actinomycetota</taxon>
        <taxon>Actinomycetes</taxon>
        <taxon>Mycobacteriales</taxon>
        <taxon>Mycobacteriaceae</taxon>
        <taxon>Mycobacterium</taxon>
    </lineage>
</organism>
<reference evidence="7 8" key="1">
    <citation type="submission" date="2017-02" db="EMBL/GenBank/DDBJ databases">
        <title>The new phylogeny of genus Mycobacterium.</title>
        <authorList>
            <person name="Tortoli E."/>
            <person name="Trovato A."/>
            <person name="Cirillo D.M."/>
        </authorList>
    </citation>
    <scope>NUCLEOTIDE SEQUENCE [LARGE SCALE GENOMIC DNA]</scope>
    <source>
        <strain evidence="7 8">RW6</strain>
    </source>
</reference>
<sequence>MLRRVQDIGLAPLLVLVVLVVAIGAIDHKFFTARSFASLLEQSTPLALLAIGQCLVVLTGRIDLGNAALASLTGVLVAKALGTLGVVAVPLILIGGALAGALAGWVHVKAQVPSFIVTLGAMGVWSGLSLMLAQANTVLVLDGYQYVEWIFNRWYGIPISFVLVMVITVALMAALRGLPVGRQIKAVGLNERAAAYSGIRTQLIVILAFVGSGLFAALAAVFQTAQLQSAGASTSTSLLLPAIAAVIIGGTSISGGVGGVGRTLLGALVITVLRVGLDIAGVASAIQPILYGLIVIFAIVATVDRQRTVVVA</sequence>
<dbReference type="GO" id="GO:0005886">
    <property type="term" value="C:plasma membrane"/>
    <property type="evidence" value="ECO:0007669"/>
    <property type="project" value="UniProtKB-SubCell"/>
</dbReference>
<dbReference type="Pfam" id="PF02653">
    <property type="entry name" value="BPD_transp_2"/>
    <property type="match status" value="1"/>
</dbReference>
<gene>
    <name evidence="7" type="ORF">BST13_02540</name>
</gene>
<dbReference type="CDD" id="cd06579">
    <property type="entry name" value="TM_PBP1_transp_AraH_like"/>
    <property type="match status" value="1"/>
</dbReference>
<evidence type="ECO:0000256" key="2">
    <source>
        <dbReference type="ARBA" id="ARBA00022475"/>
    </source>
</evidence>
<proteinExistence type="predicted"/>
<keyword evidence="4 6" id="KW-1133">Transmembrane helix</keyword>
<dbReference type="STRING" id="1927124.BST13_02540"/>
<comment type="subcellular location">
    <subcellularLocation>
        <location evidence="1">Cell membrane</location>
        <topology evidence="1">Multi-pass membrane protein</topology>
    </subcellularLocation>
</comment>
<evidence type="ECO:0000313" key="7">
    <source>
        <dbReference type="EMBL" id="ORA39402.1"/>
    </source>
</evidence>
<dbReference type="EMBL" id="MVHF01000002">
    <property type="protein sequence ID" value="ORA39402.1"/>
    <property type="molecule type" value="Genomic_DNA"/>
</dbReference>
<dbReference type="GO" id="GO:0022857">
    <property type="term" value="F:transmembrane transporter activity"/>
    <property type="evidence" value="ECO:0007669"/>
    <property type="project" value="InterPro"/>
</dbReference>
<keyword evidence="3 6" id="KW-0812">Transmembrane</keyword>
<accession>A0A1X0BAN2</accession>
<keyword evidence="2" id="KW-1003">Cell membrane</keyword>
<comment type="caution">
    <text evidence="7">The sequence shown here is derived from an EMBL/GenBank/DDBJ whole genome shotgun (WGS) entry which is preliminary data.</text>
</comment>
<evidence type="ECO:0000256" key="6">
    <source>
        <dbReference type="SAM" id="Phobius"/>
    </source>
</evidence>
<evidence type="ECO:0008006" key="9">
    <source>
        <dbReference type="Google" id="ProtNLM"/>
    </source>
</evidence>